<keyword evidence="4" id="KW-1185">Reference proteome</keyword>
<feature type="domain" description="YCII-related" evidence="2">
    <location>
        <begin position="12"/>
        <end position="125"/>
    </location>
</feature>
<dbReference type="PANTHER" id="PTHR35174:SF3">
    <property type="entry name" value="BLL7171 PROTEIN"/>
    <property type="match status" value="1"/>
</dbReference>
<proteinExistence type="inferred from homology"/>
<sequence length="134" mass="14603">MIGTIVRRVMQQYAILCYDDERIVDGWTADEDAAVLARLHTVHEKLIAAGRLVMTARLDSTGTARSVRKSKEAPVTDGPFAETKEQLLGFYIITAEDEAAAVEAARDLARASSSPGQYEVRPLRLFLQPGGTGP</sequence>
<comment type="similarity">
    <text evidence="1">Belongs to the YciI family.</text>
</comment>
<dbReference type="SUPFAM" id="SSF54909">
    <property type="entry name" value="Dimeric alpha+beta barrel"/>
    <property type="match status" value="1"/>
</dbReference>
<dbReference type="PANTHER" id="PTHR35174">
    <property type="entry name" value="BLL7171 PROTEIN-RELATED"/>
    <property type="match status" value="1"/>
</dbReference>
<dbReference type="Gene3D" id="3.30.70.1060">
    <property type="entry name" value="Dimeric alpha+beta barrel"/>
    <property type="match status" value="1"/>
</dbReference>
<organism evidence="3 4">
    <name type="scientific">Caenispirillum bisanense</name>
    <dbReference type="NCBI Taxonomy" id="414052"/>
    <lineage>
        <taxon>Bacteria</taxon>
        <taxon>Pseudomonadati</taxon>
        <taxon>Pseudomonadota</taxon>
        <taxon>Alphaproteobacteria</taxon>
        <taxon>Rhodospirillales</taxon>
        <taxon>Novispirillaceae</taxon>
        <taxon>Caenispirillum</taxon>
    </lineage>
</organism>
<dbReference type="AlphaFoldDB" id="A0A286GZC9"/>
<reference evidence="3 4" key="1">
    <citation type="submission" date="2017-09" db="EMBL/GenBank/DDBJ databases">
        <authorList>
            <person name="Ehlers B."/>
            <person name="Leendertz F.H."/>
        </authorList>
    </citation>
    <scope>NUCLEOTIDE SEQUENCE [LARGE SCALE GENOMIC DNA]</scope>
    <source>
        <strain evidence="3 4">USBA 140</strain>
    </source>
</reference>
<dbReference type="InterPro" id="IPR011008">
    <property type="entry name" value="Dimeric_a/b-barrel"/>
</dbReference>
<dbReference type="RefSeq" id="WP_217992109.1">
    <property type="nucleotide sequence ID" value="NZ_OCNJ01000014.1"/>
</dbReference>
<accession>A0A286GZC9</accession>
<dbReference type="EMBL" id="OCNJ01000014">
    <property type="protein sequence ID" value="SOE00822.1"/>
    <property type="molecule type" value="Genomic_DNA"/>
</dbReference>
<evidence type="ECO:0000256" key="1">
    <source>
        <dbReference type="ARBA" id="ARBA00007689"/>
    </source>
</evidence>
<protein>
    <submittedName>
        <fullName evidence="3">Uncharacterized conserved protein</fullName>
    </submittedName>
</protein>
<evidence type="ECO:0000313" key="3">
    <source>
        <dbReference type="EMBL" id="SOE00822.1"/>
    </source>
</evidence>
<dbReference type="Proteomes" id="UP000219621">
    <property type="component" value="Unassembled WGS sequence"/>
</dbReference>
<dbReference type="Pfam" id="PF03795">
    <property type="entry name" value="YCII"/>
    <property type="match status" value="1"/>
</dbReference>
<dbReference type="InterPro" id="IPR005545">
    <property type="entry name" value="YCII"/>
</dbReference>
<evidence type="ECO:0000313" key="4">
    <source>
        <dbReference type="Proteomes" id="UP000219621"/>
    </source>
</evidence>
<evidence type="ECO:0000259" key="2">
    <source>
        <dbReference type="Pfam" id="PF03795"/>
    </source>
</evidence>
<name>A0A286GZC9_9PROT</name>
<gene>
    <name evidence="3" type="ORF">SAMN05421508_11454</name>
</gene>